<dbReference type="RefSeq" id="WP_377968165.1">
    <property type="nucleotide sequence ID" value="NZ_JBHZOL010000113.1"/>
</dbReference>
<proteinExistence type="predicted"/>
<evidence type="ECO:0000313" key="3">
    <source>
        <dbReference type="Proteomes" id="UP001600165"/>
    </source>
</evidence>
<sequence>MGKSQELENLQNLTEQKISREDQVLSLNLRSCTNLKDDLFKDEVFLDWLGNNYHLYLFLDSLDEGRLSVPTIATGLVDELQKKKYKDHLHCLHIRIACRTFVFSEISEVLETGLKELWQEAEVGIYELVPLRRVDVALAAREEGFSSDTFLKEIDQKNVVPLSIKPITLGFLLNTYRKHNGQFPADYKLFDFYLEGCKLLCEEVNPGRRASKQVGSLDADRRLVVAARIAAVTIFTNRFAVWTGVDQGNAPFEDVSLQELCIGYETAQERDFEIDRKVLEEVLDTGLFSSRGVSRMGWAHQTYAEFLAAWYLAHSKISATIINTLLFSSQEADRKLIPQLHETAAWLASMRPDILQEIIKTDPDVLLQTDVPTDAEVRAGIVDGLLTQCEQGKLFDSGRVNCRKYTKLKHPDLFDQLRPYICDSTKQLDVRDLAISIAEACEISELQKELANLAISPLEPIDLRTSAANALIWIGDIDTRLNLKPLIITPLPEDEYDQLRGKTLKALWPEGLDAHELFRALTPPKKRNYTGAYQIFANIELPQRLRPGDLLAALNWLKNKGHRIHSDPFESLCNQILLQAWENFSSPGVSESFAKVALLQWKSHEDLIPSYYALPSKAEIPFLSDEQKRLELIRKLVLVAALEELQDPCILVNSELTSKILVPEDICWLLQQLQDSENHEACLIWAPLVHWSFKKQQSGKYNSLILEVVHRNDALKRVFGFDLMPINLDSDWAQSLKEKYYASKGVEKNSSQLSVLSNLALQEKISELLNALENGDLNSWLTLNSEIINHSIRRTLDADWELNLTNFSAWQQLSNDLKVKILEGVKNYIKSQAKLDIEQSKLEDDCFKQSFCRALLLILELSPSSLKDLTSECWKSYTELIISVPGSHQHNENYLGLIEILYSNAPRESLDVLEELIHSENEQYKSLFSIYSFERCFGELLENTLLKKAIDRSLTPESVGRILSLLLEKGSVKSRDLAESLIKSLSSIDEIEVEKKLIISRTLMEHCDSSSWPFLWNLIQKDTGFGRSIIERFAYHGGLGMQFKVNLAESQLSEFYLWLVKQYPHQSDPDYGNAAIAHVITARECVADLRDSVLKELKERGSLQACSEIERLVKELPEIEWLSKTLVDAKANMRRKTWQPLVPEDFLELVISQEPSNLDLSDKLNVIDRRTQKMEKEPKVDKSIHFSNSNISGVVNTGDGKIENKSIPSPSSGKLDWKFWLSIGLTVLIGLGSVAASGVFNDEIRNFIFWENTPSPVEENSNSD</sequence>
<keyword evidence="1" id="KW-1133">Transmembrane helix</keyword>
<keyword evidence="1" id="KW-0812">Transmembrane</keyword>
<feature type="transmembrane region" description="Helical" evidence="1">
    <location>
        <begin position="1219"/>
        <end position="1240"/>
    </location>
</feature>
<gene>
    <name evidence="2" type="ORF">ACFVKH_19840</name>
</gene>
<keyword evidence="1" id="KW-0472">Membrane</keyword>
<name>A0ABW6IJY2_9CYAN</name>
<comment type="caution">
    <text evidence="2">The sequence shown here is derived from an EMBL/GenBank/DDBJ whole genome shotgun (WGS) entry which is preliminary data.</text>
</comment>
<reference evidence="2 3" key="1">
    <citation type="submission" date="2024-10" db="EMBL/GenBank/DDBJ databases">
        <authorList>
            <person name="Ratan Roy A."/>
            <person name="Morales Sandoval P.H."/>
            <person name="De Los Santos Villalobos S."/>
            <person name="Chakraborty S."/>
            <person name="Mukherjee J."/>
        </authorList>
    </citation>
    <scope>NUCLEOTIDE SEQUENCE [LARGE SCALE GENOMIC DNA]</scope>
    <source>
        <strain evidence="2 3">S1</strain>
    </source>
</reference>
<organism evidence="2 3">
    <name type="scientific">Almyronema epifaneia S1</name>
    <dbReference type="NCBI Taxonomy" id="2991925"/>
    <lineage>
        <taxon>Bacteria</taxon>
        <taxon>Bacillati</taxon>
        <taxon>Cyanobacteriota</taxon>
        <taxon>Cyanophyceae</taxon>
        <taxon>Nodosilineales</taxon>
        <taxon>Nodosilineaceae</taxon>
        <taxon>Almyronema</taxon>
        <taxon>Almyronema epifaneia</taxon>
    </lineage>
</organism>
<accession>A0ABW6IJY2</accession>
<dbReference type="Proteomes" id="UP001600165">
    <property type="component" value="Unassembled WGS sequence"/>
</dbReference>
<dbReference type="EMBL" id="JBHZOL010000113">
    <property type="protein sequence ID" value="MFE4108536.1"/>
    <property type="molecule type" value="Genomic_DNA"/>
</dbReference>
<evidence type="ECO:0000313" key="2">
    <source>
        <dbReference type="EMBL" id="MFE4108536.1"/>
    </source>
</evidence>
<keyword evidence="3" id="KW-1185">Reference proteome</keyword>
<protein>
    <submittedName>
        <fullName evidence="2">NACHT domain-containing protein</fullName>
    </submittedName>
</protein>
<evidence type="ECO:0000256" key="1">
    <source>
        <dbReference type="SAM" id="Phobius"/>
    </source>
</evidence>